<accession>A0A3D9ZW13</accession>
<protein>
    <submittedName>
        <fullName evidence="1">Uncharacterized protein</fullName>
    </submittedName>
</protein>
<dbReference type="RefSeq" id="WP_116071704.1">
    <property type="nucleotide sequence ID" value="NZ_BONB01000064.1"/>
</dbReference>
<reference evidence="1 2" key="1">
    <citation type="submission" date="2018-08" db="EMBL/GenBank/DDBJ databases">
        <title>Sequencing the genomes of 1000 actinobacteria strains.</title>
        <authorList>
            <person name="Klenk H.-P."/>
        </authorList>
    </citation>
    <scope>NUCLEOTIDE SEQUENCE [LARGE SCALE GENOMIC DNA]</scope>
    <source>
        <strain evidence="1 2">DSM 44099</strain>
    </source>
</reference>
<evidence type="ECO:0000313" key="1">
    <source>
        <dbReference type="EMBL" id="REG00284.1"/>
    </source>
</evidence>
<gene>
    <name evidence="1" type="ORF">DFJ67_6335</name>
</gene>
<evidence type="ECO:0000313" key="2">
    <source>
        <dbReference type="Proteomes" id="UP000256913"/>
    </source>
</evidence>
<keyword evidence="2" id="KW-1185">Reference proteome</keyword>
<comment type="caution">
    <text evidence="1">The sequence shown here is derived from an EMBL/GenBank/DDBJ whole genome shotgun (WGS) entry which is preliminary data.</text>
</comment>
<proteinExistence type="predicted"/>
<dbReference type="Proteomes" id="UP000256913">
    <property type="component" value="Unassembled WGS sequence"/>
</dbReference>
<name>A0A3D9ZW13_9ACTN</name>
<organism evidence="1 2">
    <name type="scientific">Asanoa ferruginea</name>
    <dbReference type="NCBI Taxonomy" id="53367"/>
    <lineage>
        <taxon>Bacteria</taxon>
        <taxon>Bacillati</taxon>
        <taxon>Actinomycetota</taxon>
        <taxon>Actinomycetes</taxon>
        <taxon>Micromonosporales</taxon>
        <taxon>Micromonosporaceae</taxon>
        <taxon>Asanoa</taxon>
    </lineage>
</organism>
<sequence length="123" mass="13045">MTDSLRIRLDVTADVDDDVLARMTGDLRDELLDLDVDSVERPSGGPAPDGTKAGEVLTAGALLLAVAPSVVEGVLAVLTSWLSRQPSDVTIEIDGQTFTGPVTREQRDALVAAYLSRVDDARP</sequence>
<dbReference type="AlphaFoldDB" id="A0A3D9ZW13"/>
<dbReference type="OrthoDB" id="3297492at2"/>
<dbReference type="EMBL" id="QUMQ01000001">
    <property type="protein sequence ID" value="REG00284.1"/>
    <property type="molecule type" value="Genomic_DNA"/>
</dbReference>